<proteinExistence type="inferred from homology"/>
<dbReference type="PROSITE" id="PS51892">
    <property type="entry name" value="SUBTILASE"/>
    <property type="match status" value="1"/>
</dbReference>
<feature type="active site" description="Charge relay system" evidence="5">
    <location>
        <position position="575"/>
    </location>
</feature>
<dbReference type="PROSITE" id="PS00138">
    <property type="entry name" value="SUBTILASE_SER"/>
    <property type="match status" value="1"/>
</dbReference>
<evidence type="ECO:0000259" key="8">
    <source>
        <dbReference type="Pfam" id="PF00082"/>
    </source>
</evidence>
<evidence type="ECO:0000313" key="9">
    <source>
        <dbReference type="EMBL" id="CAD8234279.1"/>
    </source>
</evidence>
<keyword evidence="2 5" id="KW-0645">Protease</keyword>
<evidence type="ECO:0000256" key="4">
    <source>
        <dbReference type="ARBA" id="ARBA00022825"/>
    </source>
</evidence>
<reference evidence="9" key="1">
    <citation type="submission" date="2021-01" db="EMBL/GenBank/DDBJ databases">
        <authorList>
            <person name="Corre E."/>
            <person name="Pelletier E."/>
            <person name="Niang G."/>
            <person name="Scheremetjew M."/>
            <person name="Finn R."/>
            <person name="Kale V."/>
            <person name="Holt S."/>
            <person name="Cochrane G."/>
            <person name="Meng A."/>
            <person name="Brown T."/>
            <person name="Cohen L."/>
        </authorList>
    </citation>
    <scope>NUCLEOTIDE SEQUENCE</scope>
    <source>
        <strain evidence="9">CCMP1413</strain>
    </source>
</reference>
<name>A0A7R9XYN2_9VIRI</name>
<dbReference type="GO" id="GO:0004252">
    <property type="term" value="F:serine-type endopeptidase activity"/>
    <property type="evidence" value="ECO:0007669"/>
    <property type="project" value="UniProtKB-UniRule"/>
</dbReference>
<feature type="compositionally biased region" description="Pro residues" evidence="7">
    <location>
        <begin position="336"/>
        <end position="405"/>
    </location>
</feature>
<dbReference type="SUPFAM" id="SSF52743">
    <property type="entry name" value="Subtilisin-like"/>
    <property type="match status" value="1"/>
</dbReference>
<dbReference type="InterPro" id="IPR036852">
    <property type="entry name" value="Peptidase_S8/S53_dom_sf"/>
</dbReference>
<gene>
    <name evidence="9" type="ORF">PCOL08062_LOCUS3480</name>
</gene>
<protein>
    <recommendedName>
        <fullName evidence="8">Peptidase S8/S53 domain-containing protein</fullName>
    </recommendedName>
</protein>
<dbReference type="InterPro" id="IPR023828">
    <property type="entry name" value="Peptidase_S8_Ser-AS"/>
</dbReference>
<dbReference type="InterPro" id="IPR015500">
    <property type="entry name" value="Peptidase_S8_subtilisin-rel"/>
</dbReference>
<feature type="region of interest" description="Disordered" evidence="7">
    <location>
        <begin position="470"/>
        <end position="492"/>
    </location>
</feature>
<dbReference type="GO" id="GO:0006508">
    <property type="term" value="P:proteolysis"/>
    <property type="evidence" value="ECO:0007669"/>
    <property type="project" value="UniProtKB-KW"/>
</dbReference>
<accession>A0A7R9XYN2</accession>
<feature type="region of interest" description="Disordered" evidence="7">
    <location>
        <begin position="265"/>
        <end position="437"/>
    </location>
</feature>
<feature type="compositionally biased region" description="Basic and acidic residues" evidence="7">
    <location>
        <begin position="1315"/>
        <end position="1332"/>
    </location>
</feature>
<organism evidence="9">
    <name type="scientific">Prasinoderma coloniale</name>
    <dbReference type="NCBI Taxonomy" id="156133"/>
    <lineage>
        <taxon>Eukaryota</taxon>
        <taxon>Viridiplantae</taxon>
        <taxon>Prasinodermophyta</taxon>
        <taxon>Prasinodermophyceae</taxon>
        <taxon>Prasinodermales</taxon>
        <taxon>Prasinodermaceae</taxon>
        <taxon>Prasinoderma</taxon>
    </lineage>
</organism>
<dbReference type="PRINTS" id="PR00723">
    <property type="entry name" value="SUBTILISIN"/>
</dbReference>
<feature type="active site" description="Charge relay system" evidence="5">
    <location>
        <position position="778"/>
    </location>
</feature>
<feature type="active site" description="Charge relay system" evidence="5">
    <location>
        <position position="537"/>
    </location>
</feature>
<feature type="region of interest" description="Disordered" evidence="7">
    <location>
        <begin position="1286"/>
        <end position="1332"/>
    </location>
</feature>
<dbReference type="PANTHER" id="PTHR43806">
    <property type="entry name" value="PEPTIDASE S8"/>
    <property type="match status" value="1"/>
</dbReference>
<feature type="compositionally biased region" description="Basic and acidic residues" evidence="7">
    <location>
        <begin position="409"/>
        <end position="425"/>
    </location>
</feature>
<keyword evidence="4 5" id="KW-0720">Serine protease</keyword>
<comment type="similarity">
    <text evidence="1 5 6">Belongs to the peptidase S8 family.</text>
</comment>
<evidence type="ECO:0000256" key="5">
    <source>
        <dbReference type="PROSITE-ProRule" id="PRU01240"/>
    </source>
</evidence>
<feature type="compositionally biased region" description="Acidic residues" evidence="7">
    <location>
        <begin position="306"/>
        <end position="326"/>
    </location>
</feature>
<dbReference type="Gene3D" id="3.40.50.200">
    <property type="entry name" value="Peptidase S8/S53 domain"/>
    <property type="match status" value="1"/>
</dbReference>
<feature type="compositionally biased region" description="Polar residues" evidence="7">
    <location>
        <begin position="471"/>
        <end position="483"/>
    </location>
</feature>
<evidence type="ECO:0000256" key="3">
    <source>
        <dbReference type="ARBA" id="ARBA00022801"/>
    </source>
</evidence>
<sequence>MPWRRRRGAGSDAARGGRATGTTLARCAVAAAAVAAAERALAAAADKAPAASHRHDKAAPDDAAAQAIFFPLSVNASELTTGIGSEESEEHANLAANITLSAPLVTAVIDAPAATSPLDSPGDFELVTRAPQASQPSAAFHPASGTVEEMAARRTIVVFQSDIVSDEDLGSLCTGRLPDTWEDRVLEEPPAEGVSRQCSEALPEIVRRKPERVACDEAACCRRTFDPLLLLGVTIEGPAPAVDAWLFCSGEYVLFTEPDAVVLGPSLGRPPMSDPSGGADGGGNVSSGSGPDSTDANDGPTVANTEEPEAEPAPEPELEPEPEPAPEPESTLMFSPPSPSFAPTPTPAGSPMLVPEPEPVSVPEPEPEPVSIPEPEPIPAALPEPPPVPVPEAPPAPLTEPPPAPGHAVEQKAEEEPEIQDKDAATDDAGAPDENALSEDTHLGRRALLTHTHDSPSLEAQAGDAVDNLLASPTCQDPSTTSWALDRMDQRRRPDLQAPARYRGLGCESESAAPSGGGGGPELQNATGLGVFIYVIDTGVDALHAEFRTQDDRTRTVKGYDYVDDIASVVDYDGHGTAVAALAAGSTTGTAPRATIVPLRALSRGTGLSSHLILALQMVATEHHFRPENPSLVVMSFTTPASNSLALAKAIERVVALGVTIVAAAGQTIFGPGSDACDVTPGGLDSVITVSGSTPGDEFMNHANMGPCVDLFAPAVDVRTACTRNSACEEVPPDVPGLSSAGSSGVDLSSQVFRTGHSIPSGASANMTTGYASVTGTSFATPLVAGVVARVLSRYPFAQPAEIKAFLKLHATRGAIRSAPPQMGAGDRNVTTNLLVHTLLESEKLAAIPSLVSQWRCLTHPECHATLYGEDEAADATGDDSQGAAQGQGGESEAAAGLDASAMTPTKDEKPEMDLIGTAWSEEISPSALPTFASTPLGTRVAVEGGLVRDGKVQGVYELVDGQEEGAGFRLFRSNRADQRRYRLYLYAAFVASMPACSPESLQVCLVIDHDTDPTNGVIAVNPDAIPSPTSKSKADGSRMALSDGDSLGAIAAAAASIDVGNSRAVCPLSWYSLSASKDVVVPGAPPRWVQDPIFITHANAPCDTALTVRALGNDGNASTGTAEVDALHGVALNSLYHPGAAQQHGGGAGSHDGVMTGEGNASETTAGGQLAFTASSELSAFRESAAASNDERATYVLRYVSGSDAGSGIGEVGEECQAAGGCLTILSAAESEEGEPAGHHKLGTAAPSVTLLAYLPAAEDSDGARSALRAASASVFGAEWKVLTGSPQQGRPQSIAHAGQNGTDLDGSAAGHGGEVEDSHDAGPHYSPRRLETKCWPDRRTPCTALRVEGSGVFGGRFNGLYVLHGFFSGGGDGGGGGLMANGSLPKGNKTETSSASTMLVVRSTPDMLPDDCAANDCAHRHGPVFKAINQTTGDPRAYLYASGRWFGRWVIDEDADESNGVWGVGYGTTPNSTIADRRYAFSAALGAVFARDNAKPTTWAMRTQEREHAGEPWELEQLEVRCEG</sequence>
<dbReference type="EMBL" id="HBDZ01004555">
    <property type="protein sequence ID" value="CAD8234279.1"/>
    <property type="molecule type" value="Transcribed_RNA"/>
</dbReference>
<evidence type="ECO:0000256" key="6">
    <source>
        <dbReference type="RuleBase" id="RU003355"/>
    </source>
</evidence>
<evidence type="ECO:0000256" key="2">
    <source>
        <dbReference type="ARBA" id="ARBA00022670"/>
    </source>
</evidence>
<dbReference type="InterPro" id="IPR023827">
    <property type="entry name" value="Peptidase_S8_Asp-AS"/>
</dbReference>
<feature type="compositionally biased region" description="Low complexity" evidence="7">
    <location>
        <begin position="879"/>
        <end position="897"/>
    </location>
</feature>
<dbReference type="GO" id="GO:0005615">
    <property type="term" value="C:extracellular space"/>
    <property type="evidence" value="ECO:0007669"/>
    <property type="project" value="TreeGrafter"/>
</dbReference>
<dbReference type="PROSITE" id="PS00136">
    <property type="entry name" value="SUBTILASE_ASP"/>
    <property type="match status" value="1"/>
</dbReference>
<dbReference type="Pfam" id="PF00082">
    <property type="entry name" value="Peptidase_S8"/>
    <property type="match status" value="1"/>
</dbReference>
<evidence type="ECO:0000256" key="7">
    <source>
        <dbReference type="SAM" id="MobiDB-lite"/>
    </source>
</evidence>
<dbReference type="PANTHER" id="PTHR43806:SF11">
    <property type="entry name" value="CEREVISIN-RELATED"/>
    <property type="match status" value="1"/>
</dbReference>
<keyword evidence="3 5" id="KW-0378">Hydrolase</keyword>
<feature type="region of interest" description="Disordered" evidence="7">
    <location>
        <begin position="874"/>
        <end position="910"/>
    </location>
</feature>
<dbReference type="InterPro" id="IPR050131">
    <property type="entry name" value="Peptidase_S8_subtilisin-like"/>
</dbReference>
<dbReference type="InterPro" id="IPR000209">
    <property type="entry name" value="Peptidase_S8/S53_dom"/>
</dbReference>
<feature type="domain" description="Peptidase S8/S53" evidence="8">
    <location>
        <begin position="530"/>
        <end position="824"/>
    </location>
</feature>
<feature type="region of interest" description="Disordered" evidence="7">
    <location>
        <begin position="1142"/>
        <end position="1165"/>
    </location>
</feature>
<evidence type="ECO:0000256" key="1">
    <source>
        <dbReference type="ARBA" id="ARBA00011073"/>
    </source>
</evidence>